<feature type="binding site" evidence="10">
    <location>
        <position position="327"/>
    </location>
    <ligand>
        <name>L-cysteinyl-5'-AMP</name>
        <dbReference type="ChEBI" id="CHEBI:144924"/>
    </ligand>
</feature>
<feature type="binding site" evidence="10">
    <location>
        <position position="52"/>
    </location>
    <ligand>
        <name>Zn(2+)</name>
        <dbReference type="ChEBI" id="CHEBI:29105"/>
    </ligand>
</feature>
<evidence type="ECO:0000256" key="8">
    <source>
        <dbReference type="ARBA" id="ARBA00022840"/>
    </source>
</evidence>
<dbReference type="SUPFAM" id="SSF52374">
    <property type="entry name" value="Nucleotidylyl transferase"/>
    <property type="match status" value="1"/>
</dbReference>
<reference evidence="13" key="1">
    <citation type="journal article" date="2014" name="Int. J. Syst. Evol. Microbiol.">
        <title>Complete genome sequence of Corynebacterium casei LMG S-19264T (=DSM 44701T), isolated from a smear-ripened cheese.</title>
        <authorList>
            <consortium name="US DOE Joint Genome Institute (JGI-PGF)"/>
            <person name="Walter F."/>
            <person name="Albersmeier A."/>
            <person name="Kalinowski J."/>
            <person name="Ruckert C."/>
        </authorList>
    </citation>
    <scope>NUCLEOTIDE SEQUENCE</scope>
    <source>
        <strain evidence="13">CGMCC 4.7398</strain>
    </source>
</reference>
<gene>
    <name evidence="10 13" type="primary">mshC</name>
    <name evidence="13" type="ORF">GCM10017772_01540</name>
</gene>
<organism evidence="13 14">
    <name type="scientific">Promicromonospora soli</name>
    <dbReference type="NCBI Taxonomy" id="2035533"/>
    <lineage>
        <taxon>Bacteria</taxon>
        <taxon>Bacillati</taxon>
        <taxon>Actinomycetota</taxon>
        <taxon>Actinomycetes</taxon>
        <taxon>Micrococcales</taxon>
        <taxon>Promicromonosporaceae</taxon>
        <taxon>Promicromonospora</taxon>
    </lineage>
</organism>
<evidence type="ECO:0000256" key="1">
    <source>
        <dbReference type="ARBA" id="ARBA00003679"/>
    </source>
</evidence>
<dbReference type="GO" id="GO:0005524">
    <property type="term" value="F:ATP binding"/>
    <property type="evidence" value="ECO:0007669"/>
    <property type="project" value="UniProtKB-KW"/>
</dbReference>
<evidence type="ECO:0000313" key="13">
    <source>
        <dbReference type="EMBL" id="GHH64699.1"/>
    </source>
</evidence>
<protein>
    <recommendedName>
        <fullName evidence="10">L-cysteine:1D-myo-inositol 2-amino-2-deoxy-alpha-D-glucopyranoside ligase</fullName>
        <shortName evidence="10">L-Cys:GlcN-Ins ligase</shortName>
        <ecNumber evidence="10">6.3.1.13</ecNumber>
    </recommendedName>
    <alternativeName>
        <fullName evidence="10">Mycothiol ligase</fullName>
        <shortName evidence="10">MSH ligase</shortName>
    </alternativeName>
</protein>
<feature type="compositionally biased region" description="Basic and acidic residues" evidence="11">
    <location>
        <begin position="205"/>
        <end position="229"/>
    </location>
</feature>
<feature type="short sequence motif" description="'ERGGDP' region" evidence="10">
    <location>
        <begin position="204"/>
        <end position="209"/>
    </location>
</feature>
<dbReference type="PANTHER" id="PTHR10890">
    <property type="entry name" value="CYSTEINYL-TRNA SYNTHETASE"/>
    <property type="match status" value="1"/>
</dbReference>
<keyword evidence="5 10" id="KW-0479">Metal-binding</keyword>
<feature type="domain" description="tRNA synthetases class I catalytic" evidence="12">
    <location>
        <begin position="318"/>
        <end position="378"/>
    </location>
</feature>
<dbReference type="PRINTS" id="PR00983">
    <property type="entry name" value="TRNASYNTHCYS"/>
</dbReference>
<reference evidence="13" key="2">
    <citation type="submission" date="2020-09" db="EMBL/GenBank/DDBJ databases">
        <authorList>
            <person name="Sun Q."/>
            <person name="Zhou Y."/>
        </authorList>
    </citation>
    <scope>NUCLEOTIDE SEQUENCE</scope>
    <source>
        <strain evidence="13">CGMCC 4.7398</strain>
    </source>
</reference>
<evidence type="ECO:0000256" key="11">
    <source>
        <dbReference type="SAM" id="MobiDB-lite"/>
    </source>
</evidence>
<feature type="short sequence motif" description="'KMSKS' region" evidence="10">
    <location>
        <begin position="333"/>
        <end position="337"/>
    </location>
</feature>
<proteinExistence type="inferred from homology"/>
<feature type="binding site" evidence="10">
    <location>
        <position position="249"/>
    </location>
    <ligand>
        <name>Zn(2+)</name>
        <dbReference type="ChEBI" id="CHEBI:29105"/>
    </ligand>
</feature>
<keyword evidence="4 10" id="KW-0436">Ligase</keyword>
<comment type="subunit">
    <text evidence="3 10">Monomer.</text>
</comment>
<dbReference type="InterPro" id="IPR017812">
    <property type="entry name" value="Mycothiol_ligase_MshC"/>
</dbReference>
<dbReference type="InterPro" id="IPR014729">
    <property type="entry name" value="Rossmann-like_a/b/a_fold"/>
</dbReference>
<feature type="domain" description="tRNA synthetases class I catalytic" evidence="12">
    <location>
        <begin position="46"/>
        <end position="283"/>
    </location>
</feature>
<evidence type="ECO:0000256" key="3">
    <source>
        <dbReference type="ARBA" id="ARBA00011245"/>
    </source>
</evidence>
<dbReference type="InterPro" id="IPR032678">
    <property type="entry name" value="tRNA-synt_1_cat_dom"/>
</dbReference>
<feature type="binding site" evidence="10">
    <location>
        <position position="245"/>
    </location>
    <ligand>
        <name>L-cysteinyl-5'-AMP</name>
        <dbReference type="ChEBI" id="CHEBI:144924"/>
    </ligand>
</feature>
<dbReference type="GO" id="GO:0035446">
    <property type="term" value="F:cysteine-glucosaminylinositol ligase activity"/>
    <property type="evidence" value="ECO:0007669"/>
    <property type="project" value="UniProtKB-UniRule"/>
</dbReference>
<dbReference type="Gene3D" id="3.40.50.620">
    <property type="entry name" value="HUPs"/>
    <property type="match status" value="1"/>
</dbReference>
<comment type="cofactor">
    <cofactor evidence="10">
        <name>Zn(2+)</name>
        <dbReference type="ChEBI" id="CHEBI:29105"/>
    </cofactor>
    <text evidence="10">Binds 1 zinc ion per subunit.</text>
</comment>
<dbReference type="EC" id="6.3.1.13" evidence="10"/>
<comment type="function">
    <text evidence="1 10">Catalyzes the ATP-dependent condensation of GlcN-Ins and L-cysteine to form L-Cys-GlcN-Ins.</text>
</comment>
<sequence length="460" mass="47997">MAVIVGRVHAWPTPQVPQLPGSPAPAPVRVHDSSSGELVEAAPGPQARLYACGITPYDATHIGHANTYVAFDLLVRAWRDAGKDVIYASNVTDVDDPLLERAEATGMDWRELAAAQTALFGEDMTALGVIPPGTWTGAVESIPDVARAVAAMIESGAAYRVPLEPGAGGSTPDLGDVYADLTADPGFGSVAHLDREQALATFAERGGDPDREGKKDPLDPLMWRRERPGEPAWDGGPLGSGRPGWHIECAVIARDGLGLSAGERFDVQGGGTDLLFPHHEMSTSHLRVLCSGPHGGAAPDGSAPGGGSAPEGGERAGARTHVHAGLVAYQGEKMSKSLGNLVLVSRLRDAGHDPMAIRLALLAHHYRTEWEWDETSLPAGEARLVRWRDAVSGNGGPSADETLAAVRAALANDLDAPAALAAVDAWADLALEPSRDTSADEEGAPGVLARTVNALLGVRL</sequence>
<keyword evidence="6 10" id="KW-0547">Nucleotide-binding</keyword>
<feature type="binding site" evidence="10">
    <location>
        <position position="278"/>
    </location>
    <ligand>
        <name>Zn(2+)</name>
        <dbReference type="ChEBI" id="CHEBI:29105"/>
    </ligand>
</feature>
<dbReference type="GO" id="GO:0010125">
    <property type="term" value="P:mycothiol biosynthetic process"/>
    <property type="evidence" value="ECO:0007669"/>
    <property type="project" value="UniProtKB-UniRule"/>
</dbReference>
<evidence type="ECO:0000256" key="6">
    <source>
        <dbReference type="ARBA" id="ARBA00022741"/>
    </source>
</evidence>
<dbReference type="EMBL" id="BNAS01000001">
    <property type="protein sequence ID" value="GHH64699.1"/>
    <property type="molecule type" value="Genomic_DNA"/>
</dbReference>
<evidence type="ECO:0000313" key="14">
    <source>
        <dbReference type="Proteomes" id="UP000627369"/>
    </source>
</evidence>
<evidence type="ECO:0000256" key="4">
    <source>
        <dbReference type="ARBA" id="ARBA00022598"/>
    </source>
</evidence>
<dbReference type="GO" id="GO:0006423">
    <property type="term" value="P:cysteinyl-tRNA aminoacylation"/>
    <property type="evidence" value="ECO:0007669"/>
    <property type="project" value="TreeGrafter"/>
</dbReference>
<keyword evidence="8 10" id="KW-0067">ATP-binding</keyword>
<feature type="region of interest" description="Disordered" evidence="11">
    <location>
        <begin position="292"/>
        <end position="317"/>
    </location>
</feature>
<dbReference type="GO" id="GO:0004817">
    <property type="term" value="F:cysteine-tRNA ligase activity"/>
    <property type="evidence" value="ECO:0007669"/>
    <property type="project" value="TreeGrafter"/>
</dbReference>
<comment type="caution">
    <text evidence="13">The sequence shown here is derived from an EMBL/GenBank/DDBJ whole genome shotgun (WGS) entry which is preliminary data.</text>
</comment>
<feature type="binding site" evidence="10">
    <location>
        <begin position="271"/>
        <end position="273"/>
    </location>
    <ligand>
        <name>L-cysteinyl-5'-AMP</name>
        <dbReference type="ChEBI" id="CHEBI:144924"/>
    </ligand>
</feature>
<evidence type="ECO:0000256" key="2">
    <source>
        <dbReference type="ARBA" id="ARBA00007723"/>
    </source>
</evidence>
<evidence type="ECO:0000256" key="7">
    <source>
        <dbReference type="ARBA" id="ARBA00022833"/>
    </source>
</evidence>
<dbReference type="GO" id="GO:0008270">
    <property type="term" value="F:zinc ion binding"/>
    <property type="evidence" value="ECO:0007669"/>
    <property type="project" value="UniProtKB-UniRule"/>
</dbReference>
<accession>A0A919FGF0</accession>
<feature type="short sequence motif" description="'HIGH' region" evidence="10">
    <location>
        <begin position="54"/>
        <end position="64"/>
    </location>
</feature>
<feature type="binding site" evidence="10">
    <location>
        <begin position="90"/>
        <end position="92"/>
    </location>
    <ligand>
        <name>L-cysteinyl-5'-AMP</name>
        <dbReference type="ChEBI" id="CHEBI:144924"/>
    </ligand>
</feature>
<dbReference type="Gene3D" id="1.20.120.640">
    <property type="entry name" value="Anticodon-binding domain of a subclass of class I aminoacyl-tRNA synthetases"/>
    <property type="match status" value="1"/>
</dbReference>
<dbReference type="GO" id="GO:0005829">
    <property type="term" value="C:cytosol"/>
    <property type="evidence" value="ECO:0007669"/>
    <property type="project" value="TreeGrafter"/>
</dbReference>
<comment type="similarity">
    <text evidence="2 10">Belongs to the class-I aminoacyl-tRNA synthetase family. MshC subfamily.</text>
</comment>
<dbReference type="Pfam" id="PF01406">
    <property type="entry name" value="tRNA-synt_1e"/>
    <property type="match status" value="2"/>
</dbReference>
<feature type="binding site" evidence="10">
    <location>
        <position position="67"/>
    </location>
    <ligand>
        <name>L-cysteinyl-5'-AMP</name>
        <dbReference type="ChEBI" id="CHEBI:144924"/>
    </ligand>
</feature>
<feature type="binding site" evidence="10">
    <location>
        <begin position="52"/>
        <end position="55"/>
    </location>
    <ligand>
        <name>L-cysteinyl-5'-AMP</name>
        <dbReference type="ChEBI" id="CHEBI:144924"/>
    </ligand>
</feature>
<dbReference type="PANTHER" id="PTHR10890:SF3">
    <property type="entry name" value="CYSTEINE--TRNA LIGASE, CYTOPLASMIC"/>
    <property type="match status" value="1"/>
</dbReference>
<evidence type="ECO:0000256" key="5">
    <source>
        <dbReference type="ARBA" id="ARBA00022723"/>
    </source>
</evidence>
<keyword evidence="7 10" id="KW-0862">Zinc</keyword>
<evidence type="ECO:0000256" key="9">
    <source>
        <dbReference type="ARBA" id="ARBA00048350"/>
    </source>
</evidence>
<keyword evidence="14" id="KW-1185">Reference proteome</keyword>
<evidence type="ECO:0000259" key="12">
    <source>
        <dbReference type="Pfam" id="PF01406"/>
    </source>
</evidence>
<name>A0A919FGF0_9MICO</name>
<dbReference type="HAMAP" id="MF_01697">
    <property type="entry name" value="MshC"/>
    <property type="match status" value="1"/>
</dbReference>
<dbReference type="InterPro" id="IPR024909">
    <property type="entry name" value="Cys-tRNA/MSH_ligase"/>
</dbReference>
<comment type="catalytic activity">
    <reaction evidence="9 10">
        <text>1D-myo-inositol 2-amino-2-deoxy-alpha-D-glucopyranoside + L-cysteine + ATP = 1D-myo-inositol 2-(L-cysteinylamino)-2-deoxy-alpha-D-glucopyranoside + AMP + diphosphate + H(+)</text>
        <dbReference type="Rhea" id="RHEA:26176"/>
        <dbReference type="ChEBI" id="CHEBI:15378"/>
        <dbReference type="ChEBI" id="CHEBI:30616"/>
        <dbReference type="ChEBI" id="CHEBI:33019"/>
        <dbReference type="ChEBI" id="CHEBI:35235"/>
        <dbReference type="ChEBI" id="CHEBI:58886"/>
        <dbReference type="ChEBI" id="CHEBI:58887"/>
        <dbReference type="ChEBI" id="CHEBI:456215"/>
        <dbReference type="EC" id="6.3.1.13"/>
    </reaction>
</comment>
<dbReference type="AlphaFoldDB" id="A0A919FGF0"/>
<feature type="region of interest" description="Disordered" evidence="11">
    <location>
        <begin position="204"/>
        <end position="236"/>
    </location>
</feature>
<evidence type="ECO:0000256" key="10">
    <source>
        <dbReference type="HAMAP-Rule" id="MF_01697"/>
    </source>
</evidence>
<dbReference type="Proteomes" id="UP000627369">
    <property type="component" value="Unassembled WGS sequence"/>
</dbReference>